<evidence type="ECO:0000259" key="12">
    <source>
        <dbReference type="Pfam" id="PF12627"/>
    </source>
</evidence>
<dbReference type="Pfam" id="PF01743">
    <property type="entry name" value="PolyA_pol"/>
    <property type="match status" value="1"/>
</dbReference>
<keyword evidence="13" id="KW-0548">Nucleotidyltransferase</keyword>
<dbReference type="Gene3D" id="1.10.3090.10">
    <property type="entry name" value="cca-adding enzyme, domain 2"/>
    <property type="match status" value="1"/>
</dbReference>
<comment type="similarity">
    <text evidence="7 8">Belongs to the tRNA nucleotidyltransferase/poly(A) polymerase family.</text>
</comment>
<evidence type="ECO:0000259" key="11">
    <source>
        <dbReference type="Pfam" id="PF12626"/>
    </source>
</evidence>
<evidence type="ECO:0000256" key="4">
    <source>
        <dbReference type="ARBA" id="ARBA00022840"/>
    </source>
</evidence>
<evidence type="ECO:0000259" key="10">
    <source>
        <dbReference type="Pfam" id="PF01743"/>
    </source>
</evidence>
<dbReference type="PANTHER" id="PTHR43051:SF1">
    <property type="entry name" value="POLYNUCLEOTIDE ADENYLYLTRANSFERASE FAMILY PROTEIN"/>
    <property type="match status" value="1"/>
</dbReference>
<feature type="active site" evidence="7">
    <location>
        <position position="94"/>
    </location>
</feature>
<dbReference type="GO" id="GO:0006397">
    <property type="term" value="P:mRNA processing"/>
    <property type="evidence" value="ECO:0007669"/>
    <property type="project" value="UniProtKB-KW"/>
</dbReference>
<dbReference type="InterPro" id="IPR032828">
    <property type="entry name" value="PolyA_RNA-bd"/>
</dbReference>
<dbReference type="SUPFAM" id="SSF81301">
    <property type="entry name" value="Nucleotidyltransferase"/>
    <property type="match status" value="1"/>
</dbReference>
<evidence type="ECO:0000256" key="1">
    <source>
        <dbReference type="ARBA" id="ARBA00022664"/>
    </source>
</evidence>
<feature type="active site" evidence="7">
    <location>
        <position position="187"/>
    </location>
</feature>
<evidence type="ECO:0000256" key="6">
    <source>
        <dbReference type="ARBA" id="ARBA00023163"/>
    </source>
</evidence>
<keyword evidence="5 7" id="KW-0694">RNA-binding</keyword>
<protein>
    <recommendedName>
        <fullName evidence="7">Poly(A) polymerase I</fullName>
        <shortName evidence="7">PAP I</shortName>
        <ecNumber evidence="7">2.7.7.19</ecNumber>
    </recommendedName>
</protein>
<dbReference type="CDD" id="cd05398">
    <property type="entry name" value="NT_ClassII-CCAase"/>
    <property type="match status" value="1"/>
</dbReference>
<dbReference type="InterPro" id="IPR025866">
    <property type="entry name" value="PolyA_pol_arg_C_dom"/>
</dbReference>
<dbReference type="PANTHER" id="PTHR43051">
    <property type="entry name" value="POLYNUCLEOTIDE ADENYLYLTRANSFERASE FAMILY PROTEIN"/>
    <property type="match status" value="1"/>
</dbReference>
<dbReference type="Pfam" id="PF12626">
    <property type="entry name" value="PolyA_pol_arg_C"/>
    <property type="match status" value="1"/>
</dbReference>
<dbReference type="EMBL" id="VWXX01000012">
    <property type="protein sequence ID" value="KAA6185156.1"/>
    <property type="molecule type" value="Genomic_DNA"/>
</dbReference>
<dbReference type="GO" id="GO:0005524">
    <property type="term" value="F:ATP binding"/>
    <property type="evidence" value="ECO:0007669"/>
    <property type="project" value="UniProtKB-UniRule"/>
</dbReference>
<dbReference type="NCBIfam" id="TIGR01942">
    <property type="entry name" value="pcnB"/>
    <property type="match status" value="1"/>
</dbReference>
<feature type="domain" description="tRNA nucleotidyltransferase/poly(A) polymerase RNA and SrmB- binding" evidence="12">
    <location>
        <begin position="246"/>
        <end position="308"/>
    </location>
</feature>
<keyword evidence="4 7" id="KW-0067">ATP-binding</keyword>
<keyword evidence="2 7" id="KW-0808">Transferase</keyword>
<dbReference type="GO" id="GO:1990817">
    <property type="term" value="F:poly(A) RNA polymerase activity"/>
    <property type="evidence" value="ECO:0007669"/>
    <property type="project" value="UniProtKB-UniRule"/>
</dbReference>
<keyword evidence="14" id="KW-1185">Reference proteome</keyword>
<dbReference type="InterPro" id="IPR010206">
    <property type="entry name" value="PolA_pol_I"/>
</dbReference>
<name>A0A5M8FN73_9GAMM</name>
<sequence length="493" mass="54772">MCSGCGHGSSDRSPGVTRHGAGPGSTSGSLRRLDQEFTTQPLIVPRPEHCVSRANISQNALKVLYRLHQAGHQAYLVGGGVRDLLLGHEPKDFDVATDATPEQVRTVFRNCRLIGRRFRLAHVHFGPEIIEVATFRGTGQGDRQADTGEADMPAGARGAGSDRLVENGMILRDNVYGTIAEDAMRRDFTVNALYYNIDDFSLVDYAGGLDDIRAGRLRLIGDDPEARYREDPVRMLRAVRFACKLGFNIDPRCEEPLVRLAPLLRDIAPARLFDETLKLFHAGFALPAFEKLRHYGLFAELFPETEACLAQEDHAFPITFVARGLGNTDARLAEQKPVAPAFLFAVLLWEPVRLRYQALLEEGSAWADAMALASHEVATRQQRRVSVPKRFGLPMREIWGLQPRLERRQGKRPLALLGHPRFRAAYDFLLLRAEAGEVDPELAAWWTRFQEVDTAERVRMTGGAAKRKRPRRRRKPQPAADDGGSAPASSGAG</sequence>
<evidence type="ECO:0000256" key="7">
    <source>
        <dbReference type="HAMAP-Rule" id="MF_00957"/>
    </source>
</evidence>
<evidence type="ECO:0000256" key="5">
    <source>
        <dbReference type="ARBA" id="ARBA00022884"/>
    </source>
</evidence>
<evidence type="ECO:0000313" key="14">
    <source>
        <dbReference type="Proteomes" id="UP000322981"/>
    </source>
</evidence>
<evidence type="ECO:0000256" key="9">
    <source>
        <dbReference type="SAM" id="MobiDB-lite"/>
    </source>
</evidence>
<comment type="catalytic activity">
    <reaction evidence="7">
        <text>RNA(n) + ATP = RNA(n)-3'-adenine ribonucleotide + diphosphate</text>
        <dbReference type="Rhea" id="RHEA:11332"/>
        <dbReference type="Rhea" id="RHEA-COMP:14527"/>
        <dbReference type="Rhea" id="RHEA-COMP:17347"/>
        <dbReference type="ChEBI" id="CHEBI:30616"/>
        <dbReference type="ChEBI" id="CHEBI:33019"/>
        <dbReference type="ChEBI" id="CHEBI:140395"/>
        <dbReference type="ChEBI" id="CHEBI:173115"/>
        <dbReference type="EC" id="2.7.7.19"/>
    </reaction>
</comment>
<feature type="compositionally biased region" description="Low complexity" evidence="9">
    <location>
        <begin position="477"/>
        <end position="493"/>
    </location>
</feature>
<keyword evidence="6 7" id="KW-0804">Transcription</keyword>
<organism evidence="13 14">
    <name type="scientific">Thiohalocapsa marina</name>
    <dbReference type="NCBI Taxonomy" id="424902"/>
    <lineage>
        <taxon>Bacteria</taxon>
        <taxon>Pseudomonadati</taxon>
        <taxon>Pseudomonadota</taxon>
        <taxon>Gammaproteobacteria</taxon>
        <taxon>Chromatiales</taxon>
        <taxon>Chromatiaceae</taxon>
        <taxon>Thiohalocapsa</taxon>
    </lineage>
</organism>
<dbReference type="Proteomes" id="UP000322981">
    <property type="component" value="Unassembled WGS sequence"/>
</dbReference>
<comment type="caution">
    <text evidence="13">The sequence shown here is derived from an EMBL/GenBank/DDBJ whole genome shotgun (WGS) entry which is preliminary data.</text>
</comment>
<feature type="active site" evidence="7">
    <location>
        <position position="92"/>
    </location>
</feature>
<feature type="domain" description="Polymerase A arginine-rich C-terminal" evidence="11">
    <location>
        <begin position="363"/>
        <end position="475"/>
    </location>
</feature>
<dbReference type="FunFam" id="3.30.460.10:FF:000035">
    <property type="entry name" value="Poly(A) polymerase I"/>
    <property type="match status" value="1"/>
</dbReference>
<feature type="region of interest" description="Disordered" evidence="9">
    <location>
        <begin position="457"/>
        <end position="493"/>
    </location>
</feature>
<evidence type="ECO:0000256" key="2">
    <source>
        <dbReference type="ARBA" id="ARBA00022679"/>
    </source>
</evidence>
<dbReference type="Pfam" id="PF12627">
    <property type="entry name" value="PolyA_pol_RNAbd"/>
    <property type="match status" value="1"/>
</dbReference>
<comment type="function">
    <text evidence="7">Adds poly(A) tail to the 3' end of many RNAs, which usually targets these RNAs for decay. Plays a significant role in the global control of gene expression, through influencing the rate of transcript degradation, and in the general RNA quality control.</text>
</comment>
<feature type="region of interest" description="Disordered" evidence="9">
    <location>
        <begin position="1"/>
        <end position="32"/>
    </location>
</feature>
<accession>A0A5M8FN73</accession>
<feature type="compositionally biased region" description="Basic residues" evidence="9">
    <location>
        <begin position="465"/>
        <end position="476"/>
    </location>
</feature>
<dbReference type="InterPro" id="IPR002646">
    <property type="entry name" value="PolA_pol_head_dom"/>
</dbReference>
<dbReference type="OrthoDB" id="9805698at2"/>
<keyword evidence="1 7" id="KW-0507">mRNA processing</keyword>
<evidence type="ECO:0000256" key="3">
    <source>
        <dbReference type="ARBA" id="ARBA00022741"/>
    </source>
</evidence>
<proteinExistence type="inferred from homology"/>
<dbReference type="SUPFAM" id="SSF81891">
    <property type="entry name" value="Poly A polymerase C-terminal region-like"/>
    <property type="match status" value="1"/>
</dbReference>
<dbReference type="Gene3D" id="3.30.460.10">
    <property type="entry name" value="Beta Polymerase, domain 2"/>
    <property type="match status" value="1"/>
</dbReference>
<gene>
    <name evidence="7 13" type="primary">pcnB</name>
    <name evidence="13" type="ORF">F2Q65_09615</name>
</gene>
<dbReference type="HAMAP" id="MF_00957">
    <property type="entry name" value="PolyA_pol"/>
    <property type="match status" value="1"/>
</dbReference>
<evidence type="ECO:0000256" key="8">
    <source>
        <dbReference type="RuleBase" id="RU003953"/>
    </source>
</evidence>
<dbReference type="EC" id="2.7.7.19" evidence="7"/>
<dbReference type="AlphaFoldDB" id="A0A5M8FN73"/>
<dbReference type="InterPro" id="IPR043519">
    <property type="entry name" value="NT_sf"/>
</dbReference>
<dbReference type="GO" id="GO:0003723">
    <property type="term" value="F:RNA binding"/>
    <property type="evidence" value="ECO:0007669"/>
    <property type="project" value="UniProtKB-UniRule"/>
</dbReference>
<dbReference type="InterPro" id="IPR052191">
    <property type="entry name" value="tRNA_ntf/polyA_polymerase_I"/>
</dbReference>
<keyword evidence="3 7" id="KW-0547">Nucleotide-binding</keyword>
<feature type="domain" description="Poly A polymerase head" evidence="10">
    <location>
        <begin position="74"/>
        <end position="218"/>
    </location>
</feature>
<feature type="region of interest" description="Disordered" evidence="9">
    <location>
        <begin position="137"/>
        <end position="160"/>
    </location>
</feature>
<dbReference type="GO" id="GO:0043633">
    <property type="term" value="P:polyadenylation-dependent RNA catabolic process"/>
    <property type="evidence" value="ECO:0007669"/>
    <property type="project" value="InterPro"/>
</dbReference>
<evidence type="ECO:0000313" key="13">
    <source>
        <dbReference type="EMBL" id="KAA6185156.1"/>
    </source>
</evidence>
<reference evidence="13 14" key="1">
    <citation type="submission" date="2019-09" db="EMBL/GenBank/DDBJ databases">
        <title>Whole-genome sequence of the purple sulfur bacterium Thiohalocapsa marina DSM 19078.</title>
        <authorList>
            <person name="Kyndt J.A."/>
            <person name="Meyer T.E."/>
        </authorList>
    </citation>
    <scope>NUCLEOTIDE SEQUENCE [LARGE SCALE GENOMIC DNA]</scope>
    <source>
        <strain evidence="13 14">DSM 19078</strain>
    </source>
</reference>